<accession>A0A428T4I2</accession>
<dbReference type="EMBL" id="NKCK01000132">
    <property type="protein sequence ID" value="RSL96941.1"/>
    <property type="molecule type" value="Genomic_DNA"/>
</dbReference>
<name>A0A428T4I2_9HYPO</name>
<dbReference type="AlphaFoldDB" id="A0A428T4I2"/>
<reference evidence="1 2" key="1">
    <citation type="submission" date="2017-06" db="EMBL/GenBank/DDBJ databases">
        <title>Comparative genomic analysis of Ambrosia Fusariam Clade fungi.</title>
        <authorList>
            <person name="Stajich J.E."/>
            <person name="Carrillo J."/>
            <person name="Kijimoto T."/>
            <person name="Eskalen A."/>
            <person name="O'Donnell K."/>
            <person name="Kasson M."/>
        </authorList>
    </citation>
    <scope>NUCLEOTIDE SEQUENCE [LARGE SCALE GENOMIC DNA]</scope>
    <source>
        <strain evidence="1 2">NRRL62579</strain>
    </source>
</reference>
<keyword evidence="2" id="KW-1185">Reference proteome</keyword>
<gene>
    <name evidence="1" type="ORF">CEP52_011196</name>
</gene>
<proteinExistence type="predicted"/>
<evidence type="ECO:0000313" key="2">
    <source>
        <dbReference type="Proteomes" id="UP000287144"/>
    </source>
</evidence>
<organism evidence="1 2">
    <name type="scientific">Fusarium oligoseptatum</name>
    <dbReference type="NCBI Taxonomy" id="2604345"/>
    <lineage>
        <taxon>Eukaryota</taxon>
        <taxon>Fungi</taxon>
        <taxon>Dikarya</taxon>
        <taxon>Ascomycota</taxon>
        <taxon>Pezizomycotina</taxon>
        <taxon>Sordariomycetes</taxon>
        <taxon>Hypocreomycetidae</taxon>
        <taxon>Hypocreales</taxon>
        <taxon>Nectriaceae</taxon>
        <taxon>Fusarium</taxon>
        <taxon>Fusarium solani species complex</taxon>
    </lineage>
</organism>
<evidence type="ECO:0000313" key="1">
    <source>
        <dbReference type="EMBL" id="RSL96941.1"/>
    </source>
</evidence>
<sequence length="207" mass="23843">MPDLALMLERLSEVPCWPPDQPTSISHWGFTIYRTYYGPSSDDNWDKLLMTAKREAMEEVMNEGDDEAGEKLKPLFRLDPRSDAALLSGVDRRGLIQIYNDHTGGPPMPTCGPLVFLYADEDVLNQVSQGIFTLKAVDAEEKPREDIPPQEGDEFFGKRRYWGWMKIETRQILELWGGLAWGKTHHVIMWTKRQADLEEVWDGWDAD</sequence>
<comment type="caution">
    <text evidence="1">The sequence shown here is derived from an EMBL/GenBank/DDBJ whole genome shotgun (WGS) entry which is preliminary data.</text>
</comment>
<dbReference type="STRING" id="1325735.A0A428T4I2"/>
<dbReference type="Proteomes" id="UP000287144">
    <property type="component" value="Unassembled WGS sequence"/>
</dbReference>
<protein>
    <submittedName>
        <fullName evidence="1">Uncharacterized protein</fullName>
    </submittedName>
</protein>